<reference evidence="2" key="3">
    <citation type="submission" date="2023-05" db="EMBL/GenBank/DDBJ databases">
        <authorList>
            <person name="Smith C.H."/>
        </authorList>
    </citation>
    <scope>NUCLEOTIDE SEQUENCE</scope>
    <source>
        <strain evidence="2">CHS0354</strain>
        <tissue evidence="2">Mantle</tissue>
    </source>
</reference>
<name>A0AAE0VH31_9BIVA</name>
<protein>
    <submittedName>
        <fullName evidence="2">Uncharacterized protein</fullName>
    </submittedName>
</protein>
<keyword evidence="1" id="KW-0732">Signal</keyword>
<keyword evidence="3" id="KW-1185">Reference proteome</keyword>
<evidence type="ECO:0000313" key="2">
    <source>
        <dbReference type="EMBL" id="KAK3576632.1"/>
    </source>
</evidence>
<accession>A0AAE0VH31</accession>
<sequence length="69" mass="7824">MRTLAIYLLLLVVCTVTLSAELGKRSSDTDDAAIMEVLRNAFRRERQNVDDILETDTAKGNWKGVKIVW</sequence>
<proteinExistence type="predicted"/>
<evidence type="ECO:0000313" key="3">
    <source>
        <dbReference type="Proteomes" id="UP001195483"/>
    </source>
</evidence>
<feature type="signal peptide" evidence="1">
    <location>
        <begin position="1"/>
        <end position="19"/>
    </location>
</feature>
<dbReference type="AlphaFoldDB" id="A0AAE0VH31"/>
<evidence type="ECO:0000256" key="1">
    <source>
        <dbReference type="SAM" id="SignalP"/>
    </source>
</evidence>
<feature type="chain" id="PRO_5041930073" evidence="1">
    <location>
        <begin position="20"/>
        <end position="69"/>
    </location>
</feature>
<dbReference type="EMBL" id="JAEAOA010001402">
    <property type="protein sequence ID" value="KAK3576632.1"/>
    <property type="molecule type" value="Genomic_DNA"/>
</dbReference>
<comment type="caution">
    <text evidence="2">The sequence shown here is derived from an EMBL/GenBank/DDBJ whole genome shotgun (WGS) entry which is preliminary data.</text>
</comment>
<reference evidence="2" key="1">
    <citation type="journal article" date="2021" name="Genome Biol. Evol.">
        <title>A High-Quality Reference Genome for a Parasitic Bivalve with Doubly Uniparental Inheritance (Bivalvia: Unionida).</title>
        <authorList>
            <person name="Smith C.H."/>
        </authorList>
    </citation>
    <scope>NUCLEOTIDE SEQUENCE</scope>
    <source>
        <strain evidence="2">CHS0354</strain>
    </source>
</reference>
<dbReference type="Proteomes" id="UP001195483">
    <property type="component" value="Unassembled WGS sequence"/>
</dbReference>
<gene>
    <name evidence="2" type="ORF">CHS0354_023150</name>
</gene>
<organism evidence="2 3">
    <name type="scientific">Potamilus streckersoni</name>
    <dbReference type="NCBI Taxonomy" id="2493646"/>
    <lineage>
        <taxon>Eukaryota</taxon>
        <taxon>Metazoa</taxon>
        <taxon>Spiralia</taxon>
        <taxon>Lophotrochozoa</taxon>
        <taxon>Mollusca</taxon>
        <taxon>Bivalvia</taxon>
        <taxon>Autobranchia</taxon>
        <taxon>Heteroconchia</taxon>
        <taxon>Palaeoheterodonta</taxon>
        <taxon>Unionida</taxon>
        <taxon>Unionoidea</taxon>
        <taxon>Unionidae</taxon>
        <taxon>Ambleminae</taxon>
        <taxon>Lampsilini</taxon>
        <taxon>Potamilus</taxon>
    </lineage>
</organism>
<reference evidence="2" key="2">
    <citation type="journal article" date="2021" name="Genome Biol. Evol.">
        <title>Developing a high-quality reference genome for a parasitic bivalve with doubly uniparental inheritance (Bivalvia: Unionida).</title>
        <authorList>
            <person name="Smith C.H."/>
        </authorList>
    </citation>
    <scope>NUCLEOTIDE SEQUENCE</scope>
    <source>
        <strain evidence="2">CHS0354</strain>
        <tissue evidence="2">Mantle</tissue>
    </source>
</reference>